<proteinExistence type="predicted"/>
<gene>
    <name evidence="3" type="ordered locus">Bache_3038</name>
</gene>
<dbReference type="CDD" id="cd03395">
    <property type="entry name" value="PAP2_like_4"/>
    <property type="match status" value="1"/>
</dbReference>
<organism evidence="3 4">
    <name type="scientific">Bacteroides helcogenes (strain ATCC 35417 / DSM 20613 / JCM 6297 / CCUG 15421 / P 36-108)</name>
    <dbReference type="NCBI Taxonomy" id="693979"/>
    <lineage>
        <taxon>Bacteria</taxon>
        <taxon>Pseudomonadati</taxon>
        <taxon>Bacteroidota</taxon>
        <taxon>Bacteroidia</taxon>
        <taxon>Bacteroidales</taxon>
        <taxon>Bacteroidaceae</taxon>
        <taxon>Bacteroides</taxon>
    </lineage>
</organism>
<dbReference type="AlphaFoldDB" id="E6SQC1"/>
<keyword evidence="1" id="KW-1133">Transmembrane helix</keyword>
<evidence type="ECO:0000313" key="3">
    <source>
        <dbReference type="EMBL" id="ADV44968.1"/>
    </source>
</evidence>
<keyword evidence="1" id="KW-0472">Membrane</keyword>
<dbReference type="SMART" id="SM00014">
    <property type="entry name" value="acidPPc"/>
    <property type="match status" value="1"/>
</dbReference>
<dbReference type="Proteomes" id="UP000008630">
    <property type="component" value="Chromosome"/>
</dbReference>
<dbReference type="SUPFAM" id="SSF48317">
    <property type="entry name" value="Acid phosphatase/Vanadium-dependent haloperoxidase"/>
    <property type="match status" value="1"/>
</dbReference>
<evidence type="ECO:0000313" key="4">
    <source>
        <dbReference type="Proteomes" id="UP000008630"/>
    </source>
</evidence>
<accession>E6SQC1</accession>
<evidence type="ECO:0000259" key="2">
    <source>
        <dbReference type="SMART" id="SM00014"/>
    </source>
</evidence>
<feature type="transmembrane region" description="Helical" evidence="1">
    <location>
        <begin position="199"/>
        <end position="221"/>
    </location>
</feature>
<feature type="transmembrane region" description="Helical" evidence="1">
    <location>
        <begin position="168"/>
        <end position="187"/>
    </location>
</feature>
<reference key="1">
    <citation type="submission" date="2010-11" db="EMBL/GenBank/DDBJ databases">
        <title>The complete genome of Bacteroides helcogenes P 36-108.</title>
        <authorList>
            <consortium name="US DOE Joint Genome Institute (JGI-PGF)"/>
            <person name="Lucas S."/>
            <person name="Copeland A."/>
            <person name="Lapidus A."/>
            <person name="Bruce D."/>
            <person name="Goodwin L."/>
            <person name="Pitluck S."/>
            <person name="Kyrpides N."/>
            <person name="Mavromatis K."/>
            <person name="Ivanova N."/>
            <person name="Zeytun A."/>
            <person name="Brettin T."/>
            <person name="Detter J.C."/>
            <person name="Tapia R."/>
            <person name="Han C."/>
            <person name="Land M."/>
            <person name="Hauser L."/>
            <person name="Markowitz V."/>
            <person name="Cheng J.-F."/>
            <person name="Hugenholtz P."/>
            <person name="Woyke T."/>
            <person name="Wu D."/>
            <person name="Gronow S."/>
            <person name="Wellnitz S."/>
            <person name="Brambilla E."/>
            <person name="Klenk H.-P."/>
            <person name="Eisen J.A."/>
        </authorList>
    </citation>
    <scope>NUCLEOTIDE SEQUENCE</scope>
    <source>
        <strain>P 36-108</strain>
    </source>
</reference>
<dbReference type="Pfam" id="PF01569">
    <property type="entry name" value="PAP2"/>
    <property type="match status" value="1"/>
</dbReference>
<dbReference type="OrthoDB" id="9789113at2"/>
<dbReference type="Gene3D" id="1.20.144.10">
    <property type="entry name" value="Phosphatidic acid phosphatase type 2/haloperoxidase"/>
    <property type="match status" value="1"/>
</dbReference>
<feature type="transmembrane region" description="Helical" evidence="1">
    <location>
        <begin position="116"/>
        <end position="137"/>
    </location>
</feature>
<feature type="transmembrane region" description="Helical" evidence="1">
    <location>
        <begin position="43"/>
        <end position="60"/>
    </location>
</feature>
<keyword evidence="4" id="KW-1185">Reference proteome</keyword>
<sequence length="222" mass="25293">MILLTDALQGLVNADTDVFFFFNGVHNEFFDYFMSAFSGKWEWIPLYVALAYVMFANFSWKKALLCLVGVALTITFADQVCATLIRPYVARLRPANLDNPISDMVHIVNNYRGGRYSFPSCHSANTFGLAFYIFFVFRNRWLTSFMMIWALITCYSRIYLGVHYPGDLLAGAIIGLAGAYLMYRLFVKASGYKRPEHTIRADIPIWMGVLTIVGMLVYATVQ</sequence>
<dbReference type="STRING" id="693979.Bache_3038"/>
<dbReference type="InterPro" id="IPR000326">
    <property type="entry name" value="PAP2/HPO"/>
</dbReference>
<feature type="transmembrane region" description="Helical" evidence="1">
    <location>
        <begin position="144"/>
        <end position="162"/>
    </location>
</feature>
<dbReference type="KEGG" id="bhl:Bache_3038"/>
<feature type="transmembrane region" description="Helical" evidence="1">
    <location>
        <begin position="67"/>
        <end position="89"/>
    </location>
</feature>
<dbReference type="eggNOG" id="COG0671">
    <property type="taxonomic scope" value="Bacteria"/>
</dbReference>
<name>E6SQC1_BACT6</name>
<feature type="domain" description="Phosphatidic acid phosphatase type 2/haloperoxidase" evidence="2">
    <location>
        <begin position="67"/>
        <end position="183"/>
    </location>
</feature>
<keyword evidence="1" id="KW-0812">Transmembrane</keyword>
<dbReference type="PANTHER" id="PTHR14969:SF13">
    <property type="entry name" value="AT30094P"/>
    <property type="match status" value="1"/>
</dbReference>
<dbReference type="RefSeq" id="WP_013548555.1">
    <property type="nucleotide sequence ID" value="NC_014933.1"/>
</dbReference>
<dbReference type="PATRIC" id="fig|693979.3.peg.3184"/>
<evidence type="ECO:0000256" key="1">
    <source>
        <dbReference type="SAM" id="Phobius"/>
    </source>
</evidence>
<reference evidence="3 4" key="2">
    <citation type="journal article" date="2011" name="Stand. Genomic Sci.">
        <title>Complete genome sequence of Bacteroides helcogenes type strain (P 36-108).</title>
        <authorList>
            <person name="Pati A."/>
            <person name="Gronow S."/>
            <person name="Zeytun A."/>
            <person name="Lapidus A."/>
            <person name="Nolan M."/>
            <person name="Hammon N."/>
            <person name="Deshpande S."/>
            <person name="Cheng J.F."/>
            <person name="Tapia R."/>
            <person name="Han C."/>
            <person name="Goodwin L."/>
            <person name="Pitluck S."/>
            <person name="Liolios K."/>
            <person name="Pagani I."/>
            <person name="Ivanova N."/>
            <person name="Mavromatis K."/>
            <person name="Chen A."/>
            <person name="Palaniappan K."/>
            <person name="Land M."/>
            <person name="Hauser L."/>
            <person name="Chang Y.J."/>
            <person name="Jeffries C.D."/>
            <person name="Detter J.C."/>
            <person name="Brambilla E."/>
            <person name="Rohde M."/>
            <person name="Goker M."/>
            <person name="Woyke T."/>
            <person name="Bristow J."/>
            <person name="Eisen J.A."/>
            <person name="Markowitz V."/>
            <person name="Hugenholtz P."/>
            <person name="Kyrpides N.C."/>
            <person name="Klenk H.P."/>
            <person name="Lucas S."/>
        </authorList>
    </citation>
    <scope>NUCLEOTIDE SEQUENCE [LARGE SCALE GENOMIC DNA]</scope>
    <source>
        <strain evidence="4">ATCC 35417 / DSM 20613 / JCM 6297 / CCUG 15421 / P 36-108</strain>
    </source>
</reference>
<dbReference type="PANTHER" id="PTHR14969">
    <property type="entry name" value="SPHINGOSINE-1-PHOSPHATE PHOSPHOHYDROLASE"/>
    <property type="match status" value="1"/>
</dbReference>
<dbReference type="EMBL" id="CP002352">
    <property type="protein sequence ID" value="ADV44968.1"/>
    <property type="molecule type" value="Genomic_DNA"/>
</dbReference>
<protein>
    <submittedName>
        <fullName evidence="3">Phosphoesterase PA-phosphatase related protein</fullName>
    </submittedName>
</protein>
<dbReference type="InterPro" id="IPR036938">
    <property type="entry name" value="PAP2/HPO_sf"/>
</dbReference>
<dbReference type="HOGENOM" id="CLU_072573_10_0_10"/>